<feature type="region of interest" description="Disordered" evidence="1">
    <location>
        <begin position="34"/>
        <end position="103"/>
    </location>
</feature>
<dbReference type="OrthoDB" id="2563506at2759"/>
<feature type="compositionally biased region" description="Polar residues" evidence="1">
    <location>
        <begin position="47"/>
        <end position="59"/>
    </location>
</feature>
<dbReference type="GeneID" id="81405163"/>
<dbReference type="Pfam" id="PF12855">
    <property type="entry name" value="Ecl1"/>
    <property type="match status" value="1"/>
</dbReference>
<sequence>MSTEWSLDFCLVCDRQTLGTPYCSQTCRLTELDVTSEDGMSSRRSSEASTHWPETTQAQARAAEPVNVSAGTHDSSRTLSASSSQTSLSSLKSNTSNSSNVADRLQDELRDYASSFDQVRDLKRRMTTT</sequence>
<evidence type="ECO:0000313" key="2">
    <source>
        <dbReference type="EMBL" id="KAJ5129210.1"/>
    </source>
</evidence>
<feature type="compositionally biased region" description="Low complexity" evidence="1">
    <location>
        <begin position="77"/>
        <end position="100"/>
    </location>
</feature>
<accession>A0A9W9GSC0</accession>
<evidence type="ECO:0008006" key="4">
    <source>
        <dbReference type="Google" id="ProtNLM"/>
    </source>
</evidence>
<dbReference type="RefSeq" id="XP_056519589.1">
    <property type="nucleotide sequence ID" value="XM_056665993.1"/>
</dbReference>
<evidence type="ECO:0000256" key="1">
    <source>
        <dbReference type="SAM" id="MobiDB-lite"/>
    </source>
</evidence>
<evidence type="ECO:0000313" key="3">
    <source>
        <dbReference type="Proteomes" id="UP001149079"/>
    </source>
</evidence>
<reference evidence="2" key="1">
    <citation type="submission" date="2022-11" db="EMBL/GenBank/DDBJ databases">
        <authorList>
            <person name="Petersen C."/>
        </authorList>
    </citation>
    <scope>NUCLEOTIDE SEQUENCE</scope>
    <source>
        <strain evidence="2">IBT 22155</strain>
    </source>
</reference>
<keyword evidence="3" id="KW-1185">Reference proteome</keyword>
<gene>
    <name evidence="2" type="ORF">N7515_005249</name>
</gene>
<dbReference type="EMBL" id="JAPQKL010000005">
    <property type="protein sequence ID" value="KAJ5129210.1"/>
    <property type="molecule type" value="Genomic_DNA"/>
</dbReference>
<protein>
    <recommendedName>
        <fullName evidence="4">Life-span regulatory factor</fullName>
    </recommendedName>
</protein>
<organism evidence="2 3">
    <name type="scientific">Penicillium bovifimosum</name>
    <dbReference type="NCBI Taxonomy" id="126998"/>
    <lineage>
        <taxon>Eukaryota</taxon>
        <taxon>Fungi</taxon>
        <taxon>Dikarya</taxon>
        <taxon>Ascomycota</taxon>
        <taxon>Pezizomycotina</taxon>
        <taxon>Eurotiomycetes</taxon>
        <taxon>Eurotiomycetidae</taxon>
        <taxon>Eurotiales</taxon>
        <taxon>Aspergillaceae</taxon>
        <taxon>Penicillium</taxon>
    </lineage>
</organism>
<dbReference type="Proteomes" id="UP001149079">
    <property type="component" value="Unassembled WGS sequence"/>
</dbReference>
<dbReference type="AlphaFoldDB" id="A0A9W9GSC0"/>
<comment type="caution">
    <text evidence="2">The sequence shown here is derived from an EMBL/GenBank/DDBJ whole genome shotgun (WGS) entry which is preliminary data.</text>
</comment>
<name>A0A9W9GSC0_9EURO</name>
<proteinExistence type="predicted"/>
<reference evidence="2" key="2">
    <citation type="journal article" date="2023" name="IMA Fungus">
        <title>Comparative genomic study of the Penicillium genus elucidates a diverse pangenome and 15 lateral gene transfer events.</title>
        <authorList>
            <person name="Petersen C."/>
            <person name="Sorensen T."/>
            <person name="Nielsen M.R."/>
            <person name="Sondergaard T.E."/>
            <person name="Sorensen J.L."/>
            <person name="Fitzpatrick D.A."/>
            <person name="Frisvad J.C."/>
            <person name="Nielsen K.L."/>
        </authorList>
    </citation>
    <scope>NUCLEOTIDE SEQUENCE</scope>
    <source>
        <strain evidence="2">IBT 22155</strain>
    </source>
</reference>
<dbReference type="InterPro" id="IPR024368">
    <property type="entry name" value="Ecl1/2/3"/>
</dbReference>